<dbReference type="AlphaFoldDB" id="A0A4Z1L1J2"/>
<evidence type="ECO:0000313" key="2">
    <source>
        <dbReference type="Proteomes" id="UP000297280"/>
    </source>
</evidence>
<dbReference type="Proteomes" id="UP000297280">
    <property type="component" value="Unassembled WGS sequence"/>
</dbReference>
<proteinExistence type="predicted"/>
<gene>
    <name evidence="1" type="ORF">BPOR_0059g00090</name>
</gene>
<comment type="caution">
    <text evidence="1">The sequence shown here is derived from an EMBL/GenBank/DDBJ whole genome shotgun (WGS) entry which is preliminary data.</text>
</comment>
<protein>
    <submittedName>
        <fullName evidence="1">Uncharacterized protein</fullName>
    </submittedName>
</protein>
<sequence length="114" mass="13093">MCHRGAYETTKDTGANWLVVRRILGAIKSCWKWGCECEHVKSIYDRLRHNIAQGEDLPSKYNKALGALELLVVNDVNHRGDLLGRTTSQRPGFSHNYITTKKFQEHRPDILETN</sequence>
<dbReference type="STRING" id="87229.A0A4Z1L1J2"/>
<name>A0A4Z1L1J2_9HELO</name>
<reference evidence="1 2" key="1">
    <citation type="submission" date="2017-12" db="EMBL/GenBank/DDBJ databases">
        <title>Comparative genomics of Botrytis spp.</title>
        <authorList>
            <person name="Valero-Jimenez C.A."/>
            <person name="Tapia P."/>
            <person name="Veloso J."/>
            <person name="Silva-Moreno E."/>
            <person name="Staats M."/>
            <person name="Valdes J.H."/>
            <person name="Van Kan J.A.L."/>
        </authorList>
    </citation>
    <scope>NUCLEOTIDE SEQUENCE [LARGE SCALE GENOMIC DNA]</scope>
    <source>
        <strain evidence="1 2">MUCL3349</strain>
    </source>
</reference>
<evidence type="ECO:0000313" key="1">
    <source>
        <dbReference type="EMBL" id="TGO90566.1"/>
    </source>
</evidence>
<keyword evidence="2" id="KW-1185">Reference proteome</keyword>
<organism evidence="1 2">
    <name type="scientific">Botrytis porri</name>
    <dbReference type="NCBI Taxonomy" id="87229"/>
    <lineage>
        <taxon>Eukaryota</taxon>
        <taxon>Fungi</taxon>
        <taxon>Dikarya</taxon>
        <taxon>Ascomycota</taxon>
        <taxon>Pezizomycotina</taxon>
        <taxon>Leotiomycetes</taxon>
        <taxon>Helotiales</taxon>
        <taxon>Sclerotiniaceae</taxon>
        <taxon>Botrytis</taxon>
    </lineage>
</organism>
<dbReference type="EMBL" id="PQXO01000059">
    <property type="protein sequence ID" value="TGO90566.1"/>
    <property type="molecule type" value="Genomic_DNA"/>
</dbReference>
<accession>A0A4Z1L1J2</accession>